<evidence type="ECO:0000256" key="1">
    <source>
        <dbReference type="ARBA" id="ARBA00022723"/>
    </source>
</evidence>
<feature type="binding site" evidence="6">
    <location>
        <position position="11"/>
    </location>
    <ligand>
        <name>Zn(2+)</name>
        <dbReference type="ChEBI" id="CHEBI:29105"/>
    </ligand>
</feature>
<dbReference type="PANTHER" id="PTHR24379">
    <property type="entry name" value="KRAB AND ZINC FINGER DOMAIN-CONTAINING"/>
    <property type="match status" value="1"/>
</dbReference>
<evidence type="ECO:0000259" key="9">
    <source>
        <dbReference type="PROSITE" id="PS51915"/>
    </source>
</evidence>
<dbReference type="GO" id="GO:0005634">
    <property type="term" value="C:nucleus"/>
    <property type="evidence" value="ECO:0007669"/>
    <property type="project" value="InterPro"/>
</dbReference>
<dbReference type="SMART" id="SM00868">
    <property type="entry name" value="zf-AD"/>
    <property type="match status" value="2"/>
</dbReference>
<feature type="domain" description="C2H2-type" evidence="8">
    <location>
        <begin position="302"/>
        <end position="330"/>
    </location>
</feature>
<dbReference type="Pfam" id="PF00096">
    <property type="entry name" value="zf-C2H2"/>
    <property type="match status" value="1"/>
</dbReference>
<reference evidence="10" key="2">
    <citation type="submission" date="2022-10" db="EMBL/GenBank/DDBJ databases">
        <authorList>
            <consortium name="ENA_rothamsted_submissions"/>
            <consortium name="culmorum"/>
            <person name="King R."/>
        </authorList>
    </citation>
    <scope>NUCLEOTIDE SEQUENCE</scope>
</reference>
<keyword evidence="1 6" id="KW-0479">Metal-binding</keyword>
<dbReference type="PROSITE" id="PS51915">
    <property type="entry name" value="ZAD"/>
    <property type="match status" value="1"/>
</dbReference>
<dbReference type="Gene3D" id="3.40.1800.20">
    <property type="match status" value="1"/>
</dbReference>
<dbReference type="SMART" id="SM00355">
    <property type="entry name" value="ZnF_C2H2"/>
    <property type="match status" value="6"/>
</dbReference>
<keyword evidence="2" id="KW-0677">Repeat</keyword>
<dbReference type="SUPFAM" id="SSF57716">
    <property type="entry name" value="Glucocorticoid receptor-like (DNA-binding domain)"/>
    <property type="match status" value="1"/>
</dbReference>
<feature type="binding site" evidence="6">
    <location>
        <position position="58"/>
    </location>
    <ligand>
        <name>Zn(2+)</name>
        <dbReference type="ChEBI" id="CHEBI:29105"/>
    </ligand>
</feature>
<keyword evidence="11" id="KW-1185">Reference proteome</keyword>
<keyword evidence="3 5" id="KW-0863">Zinc-finger</keyword>
<dbReference type="Proteomes" id="UP001154329">
    <property type="component" value="Chromosome 2"/>
</dbReference>
<feature type="domain" description="C2H2-type" evidence="8">
    <location>
        <begin position="334"/>
        <end position="361"/>
    </location>
</feature>
<gene>
    <name evidence="10" type="ORF">APHIGO_LOCUS3988</name>
</gene>
<dbReference type="SUPFAM" id="SSF57667">
    <property type="entry name" value="beta-beta-alpha zinc fingers"/>
    <property type="match status" value="2"/>
</dbReference>
<protein>
    <submittedName>
        <fullName evidence="10">Uncharacterized protein</fullName>
    </submittedName>
</protein>
<dbReference type="EMBL" id="OU899035">
    <property type="protein sequence ID" value="CAH1720432.1"/>
    <property type="molecule type" value="Genomic_DNA"/>
</dbReference>
<sequence>MDTENDDMLFCRFCLRQTQSSFPIFMASDPDLAKDVMNCLQIKITKDSIGPKHICNECYDRVQDWVMFKKQSEDALKEINFNSDLIKKEPLSTDESHNMLDLIDEVDYHCCTSCDNIFPDEYELSVHVMEVHQDIVDTNSKLGRDESMDIQSMIIDDNDFIQCDDYLEVFNDRSSSFKINNDEFKNKQIIDDAEEKFQCYYCSAKFDEFVHLKEHSVARHRDLNKKTECNQCNKIFLTVSDLQRHVKQTHPTKKDRDLSESTSLRPSKRSPYTCHLCDKTFSRFCDLLDHDEIQHDDLPKKYRCGVCSKMFLMEDRAKVHFNFYHTKTKGSMNFQCSYCGMELKSASAVANHERMHITHKSSKIQYNIIRD</sequence>
<evidence type="ECO:0000256" key="3">
    <source>
        <dbReference type="ARBA" id="ARBA00022771"/>
    </source>
</evidence>
<dbReference type="Pfam" id="PF07776">
    <property type="entry name" value="zf-AD"/>
    <property type="match status" value="1"/>
</dbReference>
<feature type="binding site" evidence="6">
    <location>
        <position position="55"/>
    </location>
    <ligand>
        <name>Zn(2+)</name>
        <dbReference type="ChEBI" id="CHEBI:29105"/>
    </ligand>
</feature>
<keyword evidence="4 6" id="KW-0862">Zinc</keyword>
<dbReference type="InterPro" id="IPR036236">
    <property type="entry name" value="Znf_C2H2_sf"/>
</dbReference>
<dbReference type="AlphaFoldDB" id="A0A9P0IV51"/>
<feature type="domain" description="C2H2-type" evidence="8">
    <location>
        <begin position="272"/>
        <end position="299"/>
    </location>
</feature>
<evidence type="ECO:0000256" key="6">
    <source>
        <dbReference type="PROSITE-ProRule" id="PRU01263"/>
    </source>
</evidence>
<dbReference type="InterPro" id="IPR013087">
    <property type="entry name" value="Znf_C2H2_type"/>
</dbReference>
<feature type="binding site" evidence="6">
    <location>
        <position position="14"/>
    </location>
    <ligand>
        <name>Zn(2+)</name>
        <dbReference type="ChEBI" id="CHEBI:29105"/>
    </ligand>
</feature>
<dbReference type="InterPro" id="IPR012934">
    <property type="entry name" value="Znf_AD"/>
</dbReference>
<proteinExistence type="predicted"/>
<dbReference type="PROSITE" id="PS50157">
    <property type="entry name" value="ZINC_FINGER_C2H2_2"/>
    <property type="match status" value="4"/>
</dbReference>
<dbReference type="PANTHER" id="PTHR24379:SF121">
    <property type="entry name" value="C2H2-TYPE DOMAIN-CONTAINING PROTEIN"/>
    <property type="match status" value="1"/>
</dbReference>
<evidence type="ECO:0000256" key="2">
    <source>
        <dbReference type="ARBA" id="ARBA00022737"/>
    </source>
</evidence>
<feature type="region of interest" description="Disordered" evidence="7">
    <location>
        <begin position="247"/>
        <end position="268"/>
    </location>
</feature>
<evidence type="ECO:0000256" key="5">
    <source>
        <dbReference type="PROSITE-ProRule" id="PRU00042"/>
    </source>
</evidence>
<dbReference type="PROSITE" id="PS00028">
    <property type="entry name" value="ZINC_FINGER_C2H2_1"/>
    <property type="match status" value="5"/>
</dbReference>
<feature type="domain" description="C2H2-type" evidence="8">
    <location>
        <begin position="227"/>
        <end position="255"/>
    </location>
</feature>
<evidence type="ECO:0000313" key="10">
    <source>
        <dbReference type="EMBL" id="CAH1720432.1"/>
    </source>
</evidence>
<evidence type="ECO:0000256" key="4">
    <source>
        <dbReference type="ARBA" id="ARBA00022833"/>
    </source>
</evidence>
<evidence type="ECO:0000256" key="7">
    <source>
        <dbReference type="SAM" id="MobiDB-lite"/>
    </source>
</evidence>
<evidence type="ECO:0000313" key="11">
    <source>
        <dbReference type="Proteomes" id="UP001154329"/>
    </source>
</evidence>
<evidence type="ECO:0000259" key="8">
    <source>
        <dbReference type="PROSITE" id="PS50157"/>
    </source>
</evidence>
<name>A0A9P0IV51_APHGO</name>
<feature type="domain" description="ZAD" evidence="9">
    <location>
        <begin position="9"/>
        <end position="82"/>
    </location>
</feature>
<organism evidence="10 11">
    <name type="scientific">Aphis gossypii</name>
    <name type="common">Cotton aphid</name>
    <dbReference type="NCBI Taxonomy" id="80765"/>
    <lineage>
        <taxon>Eukaryota</taxon>
        <taxon>Metazoa</taxon>
        <taxon>Ecdysozoa</taxon>
        <taxon>Arthropoda</taxon>
        <taxon>Hexapoda</taxon>
        <taxon>Insecta</taxon>
        <taxon>Pterygota</taxon>
        <taxon>Neoptera</taxon>
        <taxon>Paraneoptera</taxon>
        <taxon>Hemiptera</taxon>
        <taxon>Sternorrhyncha</taxon>
        <taxon>Aphidomorpha</taxon>
        <taxon>Aphidoidea</taxon>
        <taxon>Aphididae</taxon>
        <taxon>Aphidini</taxon>
        <taxon>Aphis</taxon>
        <taxon>Aphis</taxon>
    </lineage>
</organism>
<reference evidence="10" key="1">
    <citation type="submission" date="2022-02" db="EMBL/GenBank/DDBJ databases">
        <authorList>
            <person name="King R."/>
        </authorList>
    </citation>
    <scope>NUCLEOTIDE SEQUENCE</scope>
</reference>
<accession>A0A9P0IV51</accession>
<dbReference type="Gene3D" id="3.30.160.60">
    <property type="entry name" value="Classic Zinc Finger"/>
    <property type="match status" value="2"/>
</dbReference>
<dbReference type="GO" id="GO:0008270">
    <property type="term" value="F:zinc ion binding"/>
    <property type="evidence" value="ECO:0007669"/>
    <property type="project" value="UniProtKB-UniRule"/>
</dbReference>